<dbReference type="Pfam" id="PF01068">
    <property type="entry name" value="DNA_ligase_A_M"/>
    <property type="match status" value="1"/>
</dbReference>
<dbReference type="Gene3D" id="1.10.3260.10">
    <property type="entry name" value="DNA ligase, ATP-dependent, N-terminal domain"/>
    <property type="match status" value="1"/>
</dbReference>
<evidence type="ECO:0000256" key="1">
    <source>
        <dbReference type="ARBA" id="ARBA00007572"/>
    </source>
</evidence>
<evidence type="ECO:0000256" key="2">
    <source>
        <dbReference type="ARBA" id="ARBA00022598"/>
    </source>
</evidence>
<keyword evidence="2" id="KW-0436">Ligase</keyword>
<dbReference type="PANTHER" id="PTHR45997:SF2">
    <property type="entry name" value="ATP DEPENDENT DNA LIGASE DOMAIN PROTEIN (AFU_ORTHOLOGUE AFUA_5G02430)"/>
    <property type="match status" value="1"/>
</dbReference>
<feature type="domain" description="ATP-dependent DNA ligase family profile" evidence="7">
    <location>
        <begin position="384"/>
        <end position="524"/>
    </location>
</feature>
<protein>
    <recommendedName>
        <fullName evidence="7">ATP-dependent DNA ligase family profile domain-containing protein</fullName>
    </recommendedName>
</protein>
<keyword evidence="9" id="KW-1185">Reference proteome</keyword>
<proteinExistence type="inferred from homology"/>
<dbReference type="InterPro" id="IPR036599">
    <property type="entry name" value="DNA_ligase_N_sf"/>
</dbReference>
<sequence>MPFPFAAACELLQNLESDRRRKRNQKGDRTIVDDWFARYRRELDEDTDKSALLSTLLPERRTDRVFGIKERTLQGKIARALNLGQTRVKELSRWSIPGFGLDLGECVEKALQQTPNPRTASVTVEEIDTILHALAAKNSFSSPSVVSSGAPSVSSSLAKHDGPLEALFRRLSATEAKWATRLVLKSFLPLVIPEWLVYARCHRLLPTIMKIHDDFLVATRLLEQERTRVTFGEIEQEDLPRLLKPQIGVKVGRQSWLKGRSIKNCLDMGTGLMSVETKMDGEYCQIHIDLTKGANCIQVISKSGKDSTQDRKRLHNAIKSSLGLGTPGCKIKHCAILEGEMVVYDDKQSSIMEFDKIRKHVSRSGRFIGTNEDSQAHDWEHLMIVYFDVLRIDDDSFLNVRHSVRFSRLSRLVQCQTGRAALVQRQIINFSSRYAAEELREAFASTIVKRQEGLVLKPDEPYFSFGSSKRKYASCCVKLKKGFVKGMGDVGDFAVVAARYDVTKAKVLQMPNVKYTHFYLGCLTNHEDVDRWDVRPEFTVVNEIEINATMLEQFRRTWFTDTVSLGDDKAPILTVPPGIAQEKLITVVFTEPAVFDMTCFSFHKESNTKFWSLRFPYVSKIHLDRTWKDCINFQALQKMAEEEIKAPGKGDSQELAQWIEALEQAEPKTRKAAFRESQSTEATASTSASQLTTPQRSIEQSPVRPPLASVISAVKPGLPTPPTSSATRNAVDSSPTPQSSHKRRNTQPLDIANVV</sequence>
<dbReference type="PANTHER" id="PTHR45997">
    <property type="entry name" value="DNA LIGASE 4"/>
    <property type="match status" value="1"/>
</dbReference>
<dbReference type="Proteomes" id="UP001583177">
    <property type="component" value="Unassembled WGS sequence"/>
</dbReference>
<name>A0ABR3WI34_9PEZI</name>
<keyword evidence="3" id="KW-0547">Nucleotide-binding</keyword>
<dbReference type="InterPro" id="IPR012340">
    <property type="entry name" value="NA-bd_OB-fold"/>
</dbReference>
<evidence type="ECO:0000256" key="4">
    <source>
        <dbReference type="ARBA" id="ARBA00022840"/>
    </source>
</evidence>
<dbReference type="Gene3D" id="3.30.470.30">
    <property type="entry name" value="DNA ligase/mRNA capping enzyme"/>
    <property type="match status" value="1"/>
</dbReference>
<comment type="similarity">
    <text evidence="1">Belongs to the ATP-dependent DNA ligase family.</text>
</comment>
<feature type="compositionally biased region" description="Polar residues" evidence="6">
    <location>
        <begin position="723"/>
        <end position="739"/>
    </location>
</feature>
<reference evidence="8 9" key="1">
    <citation type="journal article" date="2024" name="IMA Fungus">
        <title>IMA Genome - F19 : A genome assembly and annotation guide to empower mycologists, including annotated draft genome sequences of Ceratocystis pirilliformis, Diaporthe australafricana, Fusarium ophioides, Paecilomyces lecythidis, and Sporothrix stenoceras.</title>
        <authorList>
            <person name="Aylward J."/>
            <person name="Wilson A.M."/>
            <person name="Visagie C.M."/>
            <person name="Spraker J."/>
            <person name="Barnes I."/>
            <person name="Buitendag C."/>
            <person name="Ceriani C."/>
            <person name="Del Mar Angel L."/>
            <person name="du Plessis D."/>
            <person name="Fuchs T."/>
            <person name="Gasser K."/>
            <person name="Kramer D."/>
            <person name="Li W."/>
            <person name="Munsamy K."/>
            <person name="Piso A."/>
            <person name="Price J.L."/>
            <person name="Sonnekus B."/>
            <person name="Thomas C."/>
            <person name="van der Nest A."/>
            <person name="van Dijk A."/>
            <person name="van Heerden A."/>
            <person name="van Vuuren N."/>
            <person name="Yilmaz N."/>
            <person name="Duong T.A."/>
            <person name="van der Merwe N.A."/>
            <person name="Wingfield M.J."/>
            <person name="Wingfield B.D."/>
        </authorList>
    </citation>
    <scope>NUCLEOTIDE SEQUENCE [LARGE SCALE GENOMIC DNA]</scope>
    <source>
        <strain evidence="8 9">CMW 18300</strain>
    </source>
</reference>
<evidence type="ECO:0000259" key="7">
    <source>
        <dbReference type="PROSITE" id="PS50160"/>
    </source>
</evidence>
<dbReference type="InterPro" id="IPR012308">
    <property type="entry name" value="DNA_ligase_ATP-dep_N"/>
</dbReference>
<organism evidence="8 9">
    <name type="scientific">Diaporthe australafricana</name>
    <dbReference type="NCBI Taxonomy" id="127596"/>
    <lineage>
        <taxon>Eukaryota</taxon>
        <taxon>Fungi</taxon>
        <taxon>Dikarya</taxon>
        <taxon>Ascomycota</taxon>
        <taxon>Pezizomycotina</taxon>
        <taxon>Sordariomycetes</taxon>
        <taxon>Sordariomycetidae</taxon>
        <taxon>Diaporthales</taxon>
        <taxon>Diaporthaceae</taxon>
        <taxon>Diaporthe</taxon>
    </lineage>
</organism>
<keyword evidence="4" id="KW-0067">ATP-binding</keyword>
<dbReference type="PROSITE" id="PS50160">
    <property type="entry name" value="DNA_LIGASE_A3"/>
    <property type="match status" value="1"/>
</dbReference>
<evidence type="ECO:0000256" key="5">
    <source>
        <dbReference type="ARBA" id="ARBA00023242"/>
    </source>
</evidence>
<evidence type="ECO:0000313" key="8">
    <source>
        <dbReference type="EMBL" id="KAL1862551.1"/>
    </source>
</evidence>
<dbReference type="InterPro" id="IPR029710">
    <property type="entry name" value="LIG4"/>
</dbReference>
<dbReference type="Pfam" id="PF04675">
    <property type="entry name" value="DNA_ligase_A_N"/>
    <property type="match status" value="1"/>
</dbReference>
<dbReference type="CDD" id="cd08039">
    <property type="entry name" value="Adenylation_DNA_ligase_Fungal"/>
    <property type="match status" value="1"/>
</dbReference>
<dbReference type="SUPFAM" id="SSF56091">
    <property type="entry name" value="DNA ligase/mRNA capping enzyme, catalytic domain"/>
    <property type="match status" value="1"/>
</dbReference>
<dbReference type="Gene3D" id="2.40.50.140">
    <property type="entry name" value="Nucleic acid-binding proteins"/>
    <property type="match status" value="1"/>
</dbReference>
<keyword evidence="5" id="KW-0539">Nucleus</keyword>
<evidence type="ECO:0000256" key="6">
    <source>
        <dbReference type="SAM" id="MobiDB-lite"/>
    </source>
</evidence>
<gene>
    <name evidence="8" type="ORF">Daus18300_008510</name>
</gene>
<accession>A0ABR3WI34</accession>
<evidence type="ECO:0000313" key="9">
    <source>
        <dbReference type="Proteomes" id="UP001583177"/>
    </source>
</evidence>
<evidence type="ECO:0000256" key="3">
    <source>
        <dbReference type="ARBA" id="ARBA00022741"/>
    </source>
</evidence>
<dbReference type="EMBL" id="JAWRVE010000080">
    <property type="protein sequence ID" value="KAL1862551.1"/>
    <property type="molecule type" value="Genomic_DNA"/>
</dbReference>
<comment type="caution">
    <text evidence="8">The sequence shown here is derived from an EMBL/GenBank/DDBJ whole genome shotgun (WGS) entry which is preliminary data.</text>
</comment>
<feature type="compositionally biased region" description="Low complexity" evidence="6">
    <location>
        <begin position="676"/>
        <end position="693"/>
    </location>
</feature>
<dbReference type="InterPro" id="IPR012310">
    <property type="entry name" value="DNA_ligase_ATP-dep_cent"/>
</dbReference>
<feature type="region of interest" description="Disordered" evidence="6">
    <location>
        <begin position="669"/>
        <end position="755"/>
    </location>
</feature>